<comment type="caution">
    <text evidence="1">The sequence shown here is derived from an EMBL/GenBank/DDBJ whole genome shotgun (WGS) entry which is preliminary data.</text>
</comment>
<dbReference type="EMBL" id="JAQIZT010000011">
    <property type="protein sequence ID" value="KAJ6979449.1"/>
    <property type="molecule type" value="Genomic_DNA"/>
</dbReference>
<evidence type="ECO:0000313" key="1">
    <source>
        <dbReference type="EMBL" id="KAJ6979449.1"/>
    </source>
</evidence>
<sequence>MERSTVVLRSAWLDLHEIRRKLLAVKIFHRYSRCRNHCCYYEMA</sequence>
<protein>
    <submittedName>
        <fullName evidence="1">Uncharacterized protein</fullName>
    </submittedName>
</protein>
<keyword evidence="2" id="KW-1185">Reference proteome</keyword>
<name>A0AAD6Q503_9ROSI</name>
<proteinExistence type="predicted"/>
<evidence type="ECO:0000313" key="2">
    <source>
        <dbReference type="Proteomes" id="UP001164929"/>
    </source>
</evidence>
<accession>A0AAD6Q503</accession>
<dbReference type="Proteomes" id="UP001164929">
    <property type="component" value="Chromosome 11"/>
</dbReference>
<gene>
    <name evidence="1" type="ORF">NC653_027558</name>
</gene>
<reference evidence="1" key="1">
    <citation type="journal article" date="2023" name="Mol. Ecol. Resour.">
        <title>Chromosome-level genome assembly of a triploid poplar Populus alba 'Berolinensis'.</title>
        <authorList>
            <person name="Chen S."/>
            <person name="Yu Y."/>
            <person name="Wang X."/>
            <person name="Wang S."/>
            <person name="Zhang T."/>
            <person name="Zhou Y."/>
            <person name="He R."/>
            <person name="Meng N."/>
            <person name="Wang Y."/>
            <person name="Liu W."/>
            <person name="Liu Z."/>
            <person name="Liu J."/>
            <person name="Guo Q."/>
            <person name="Huang H."/>
            <person name="Sederoff R.R."/>
            <person name="Wang G."/>
            <person name="Qu G."/>
            <person name="Chen S."/>
        </authorList>
    </citation>
    <scope>NUCLEOTIDE SEQUENCE</scope>
    <source>
        <strain evidence="1">SC-2020</strain>
    </source>
</reference>
<organism evidence="1 2">
    <name type="scientific">Populus alba x Populus x berolinensis</name>
    <dbReference type="NCBI Taxonomy" id="444605"/>
    <lineage>
        <taxon>Eukaryota</taxon>
        <taxon>Viridiplantae</taxon>
        <taxon>Streptophyta</taxon>
        <taxon>Embryophyta</taxon>
        <taxon>Tracheophyta</taxon>
        <taxon>Spermatophyta</taxon>
        <taxon>Magnoliopsida</taxon>
        <taxon>eudicotyledons</taxon>
        <taxon>Gunneridae</taxon>
        <taxon>Pentapetalae</taxon>
        <taxon>rosids</taxon>
        <taxon>fabids</taxon>
        <taxon>Malpighiales</taxon>
        <taxon>Salicaceae</taxon>
        <taxon>Saliceae</taxon>
        <taxon>Populus</taxon>
    </lineage>
</organism>
<dbReference type="AlphaFoldDB" id="A0AAD6Q503"/>